<protein>
    <submittedName>
        <fullName evidence="9">Uncharacterized protein</fullName>
    </submittedName>
</protein>
<sequence>MKQGISISVLYIVLQYGLLMFIFPQSVIQSQSSGHWLTVVLGWLLQGVLLWLLVGGFREGKEDLLVCILKSKKAPRLIWLGVLTISNICVIALIIRGHSQLLKLFFLPNTPLWVLMALLLVSSMCISYAGRNSLLRLSLLVGIFGLPLVLISLASSFSDLSLLMMRPLQPSLSFLGEPKILPLFFIFSHTIGVIGFFGPLSRMAKRWLWGAWLISLFFYLLVVYIPLGFFGHEAAAPLRHPLIIVLDSIRVNWFFFDRLSLFYIMAVLLSTLMNVTGLLWLSRALASRSSAFIRLAANPITVSAIALILALLIVNMSELEKWTEWGAPARFGVVFATVLAGAYYRRQAQLRR</sequence>
<comment type="subcellular location">
    <subcellularLocation>
        <location evidence="1">Membrane</location>
        <topology evidence="1">Multi-pass membrane protein</topology>
    </subcellularLocation>
</comment>
<reference evidence="9 10" key="1">
    <citation type="submission" date="2018-06" db="EMBL/GenBank/DDBJ databases">
        <title>Paenibacillus montanisoli sp. nov., isolated from mountain area soil.</title>
        <authorList>
            <person name="Wu M."/>
        </authorList>
    </citation>
    <scope>NUCLEOTIDE SEQUENCE [LARGE SCALE GENOMIC DNA]</scope>
    <source>
        <strain evidence="9 10">RA17</strain>
    </source>
</reference>
<name>A0A328U3U9_9BACL</name>
<feature type="transmembrane region" description="Helical" evidence="8">
    <location>
        <begin position="293"/>
        <end position="313"/>
    </location>
</feature>
<feature type="transmembrane region" description="Helical" evidence="8">
    <location>
        <begin position="325"/>
        <end position="344"/>
    </location>
</feature>
<gene>
    <name evidence="9" type="ORF">DL346_16660</name>
</gene>
<dbReference type="Pfam" id="PF03845">
    <property type="entry name" value="Spore_permease"/>
    <property type="match status" value="1"/>
</dbReference>
<accession>A0A328U3U9</accession>
<dbReference type="InterPro" id="IPR004761">
    <property type="entry name" value="Spore_GerAB"/>
</dbReference>
<feature type="transmembrane region" description="Helical" evidence="8">
    <location>
        <begin position="137"/>
        <end position="160"/>
    </location>
</feature>
<evidence type="ECO:0000256" key="5">
    <source>
        <dbReference type="ARBA" id="ARBA00022692"/>
    </source>
</evidence>
<keyword evidence="5 8" id="KW-0812">Transmembrane</keyword>
<dbReference type="OrthoDB" id="2381278at2"/>
<evidence type="ECO:0000256" key="6">
    <source>
        <dbReference type="ARBA" id="ARBA00022989"/>
    </source>
</evidence>
<feature type="transmembrane region" description="Helical" evidence="8">
    <location>
        <begin position="261"/>
        <end position="281"/>
    </location>
</feature>
<evidence type="ECO:0000256" key="7">
    <source>
        <dbReference type="ARBA" id="ARBA00023136"/>
    </source>
</evidence>
<dbReference type="GO" id="GO:0016020">
    <property type="term" value="C:membrane"/>
    <property type="evidence" value="ECO:0007669"/>
    <property type="project" value="UniProtKB-SubCell"/>
</dbReference>
<evidence type="ECO:0000313" key="10">
    <source>
        <dbReference type="Proteomes" id="UP000249260"/>
    </source>
</evidence>
<dbReference type="PANTHER" id="PTHR34975:SF2">
    <property type="entry name" value="SPORE GERMINATION PROTEIN A2"/>
    <property type="match status" value="1"/>
</dbReference>
<keyword evidence="6 8" id="KW-1133">Transmembrane helix</keyword>
<dbReference type="AlphaFoldDB" id="A0A328U3U9"/>
<organism evidence="9 10">
    <name type="scientific">Paenibacillus montanisoli</name>
    <dbReference type="NCBI Taxonomy" id="2081970"/>
    <lineage>
        <taxon>Bacteria</taxon>
        <taxon>Bacillati</taxon>
        <taxon>Bacillota</taxon>
        <taxon>Bacilli</taxon>
        <taxon>Bacillales</taxon>
        <taxon>Paenibacillaceae</taxon>
        <taxon>Paenibacillus</taxon>
    </lineage>
</organism>
<feature type="transmembrane region" description="Helical" evidence="8">
    <location>
        <begin position="180"/>
        <end position="200"/>
    </location>
</feature>
<dbReference type="Proteomes" id="UP000249260">
    <property type="component" value="Unassembled WGS sequence"/>
</dbReference>
<keyword evidence="4" id="KW-0309">Germination</keyword>
<comment type="similarity">
    <text evidence="2">Belongs to the amino acid-polyamine-organocation (APC) superfamily. Spore germination protein (SGP) (TC 2.A.3.9) family.</text>
</comment>
<evidence type="ECO:0000256" key="8">
    <source>
        <dbReference type="SAM" id="Phobius"/>
    </source>
</evidence>
<comment type="caution">
    <text evidence="9">The sequence shown here is derived from an EMBL/GenBank/DDBJ whole genome shotgun (WGS) entry which is preliminary data.</text>
</comment>
<dbReference type="GO" id="GO:0009847">
    <property type="term" value="P:spore germination"/>
    <property type="evidence" value="ECO:0007669"/>
    <property type="project" value="InterPro"/>
</dbReference>
<feature type="transmembrane region" description="Helical" evidence="8">
    <location>
        <begin position="207"/>
        <end position="227"/>
    </location>
</feature>
<evidence type="ECO:0000256" key="2">
    <source>
        <dbReference type="ARBA" id="ARBA00007998"/>
    </source>
</evidence>
<proteinExistence type="inferred from homology"/>
<feature type="transmembrane region" description="Helical" evidence="8">
    <location>
        <begin position="77"/>
        <end position="98"/>
    </location>
</feature>
<evidence type="ECO:0000256" key="4">
    <source>
        <dbReference type="ARBA" id="ARBA00022544"/>
    </source>
</evidence>
<feature type="transmembrane region" description="Helical" evidence="8">
    <location>
        <begin position="110"/>
        <end position="130"/>
    </location>
</feature>
<evidence type="ECO:0000256" key="3">
    <source>
        <dbReference type="ARBA" id="ARBA00022448"/>
    </source>
</evidence>
<dbReference type="PANTHER" id="PTHR34975">
    <property type="entry name" value="SPORE GERMINATION PROTEIN A2"/>
    <property type="match status" value="1"/>
</dbReference>
<evidence type="ECO:0000313" key="9">
    <source>
        <dbReference type="EMBL" id="RAP75575.1"/>
    </source>
</evidence>
<evidence type="ECO:0000256" key="1">
    <source>
        <dbReference type="ARBA" id="ARBA00004141"/>
    </source>
</evidence>
<keyword evidence="3" id="KW-0813">Transport</keyword>
<feature type="transmembrane region" description="Helical" evidence="8">
    <location>
        <begin position="7"/>
        <end position="28"/>
    </location>
</feature>
<keyword evidence="10" id="KW-1185">Reference proteome</keyword>
<keyword evidence="7 8" id="KW-0472">Membrane</keyword>
<feature type="transmembrane region" description="Helical" evidence="8">
    <location>
        <begin position="34"/>
        <end position="57"/>
    </location>
</feature>
<dbReference type="EMBL" id="QLUW01000003">
    <property type="protein sequence ID" value="RAP75575.1"/>
    <property type="molecule type" value="Genomic_DNA"/>
</dbReference>